<dbReference type="KEGG" id="dpo:4817513"/>
<protein>
    <submittedName>
        <fullName evidence="4">Uncharacterized protein</fullName>
    </submittedName>
</protein>
<dbReference type="ExpressionAtlas" id="A0A6I8UKR0">
    <property type="expression patterns" value="baseline"/>
</dbReference>
<evidence type="ECO:0000313" key="3">
    <source>
        <dbReference type="Proteomes" id="UP000001819"/>
    </source>
</evidence>
<evidence type="ECO:0000256" key="1">
    <source>
        <dbReference type="SAM" id="MobiDB-lite"/>
    </source>
</evidence>
<keyword evidence="2" id="KW-0732">Signal</keyword>
<sequence>MAMNSIAQWLVSCAMGALTVTNVVRHVNVANDKETAPRTISIKNTAAIDSSPMSNEELAAIDHSDLTEPPVLGSETVNAALQRLFSSKENRSVDRSSVYIDAMHNDANKQEYTLGSEALNRILEGLQTPSGGVPSKRVSFEPPANV</sequence>
<proteinExistence type="predicted"/>
<feature type="region of interest" description="Disordered" evidence="1">
    <location>
        <begin position="126"/>
        <end position="146"/>
    </location>
</feature>
<dbReference type="RefSeq" id="XP_001356931.3">
    <property type="nucleotide sequence ID" value="XM_001356895.4"/>
</dbReference>
<feature type="chain" id="PRO_5026211502" evidence="2">
    <location>
        <begin position="20"/>
        <end position="146"/>
    </location>
</feature>
<gene>
    <name evidence="4" type="primary">LOC4817513</name>
</gene>
<evidence type="ECO:0000256" key="2">
    <source>
        <dbReference type="SAM" id="SignalP"/>
    </source>
</evidence>
<evidence type="ECO:0000313" key="4">
    <source>
        <dbReference type="RefSeq" id="XP_001356931.3"/>
    </source>
</evidence>
<feature type="signal peptide" evidence="2">
    <location>
        <begin position="1"/>
        <end position="19"/>
    </location>
</feature>
<dbReference type="Proteomes" id="UP000001819">
    <property type="component" value="Chromosome 4"/>
</dbReference>
<dbReference type="AlphaFoldDB" id="A0A6I8UKR0"/>
<name>A0A6I8UKR0_DROPS</name>
<keyword evidence="3" id="KW-1185">Reference proteome</keyword>
<reference evidence="4" key="1">
    <citation type="submission" date="2025-08" db="UniProtKB">
        <authorList>
            <consortium name="RefSeq"/>
        </authorList>
    </citation>
    <scope>IDENTIFICATION</scope>
    <source>
        <strain evidence="4">MV-25-SWS-2005</strain>
        <tissue evidence="4">Whole body</tissue>
    </source>
</reference>
<dbReference type="InParanoid" id="A0A6I8UKR0"/>
<accession>A0A6I8UKR0</accession>
<organism evidence="3 4">
    <name type="scientific">Drosophila pseudoobscura pseudoobscura</name>
    <name type="common">Fruit fly</name>
    <dbReference type="NCBI Taxonomy" id="46245"/>
    <lineage>
        <taxon>Eukaryota</taxon>
        <taxon>Metazoa</taxon>
        <taxon>Ecdysozoa</taxon>
        <taxon>Arthropoda</taxon>
        <taxon>Hexapoda</taxon>
        <taxon>Insecta</taxon>
        <taxon>Pterygota</taxon>
        <taxon>Neoptera</taxon>
        <taxon>Endopterygota</taxon>
        <taxon>Diptera</taxon>
        <taxon>Brachycera</taxon>
        <taxon>Muscomorpha</taxon>
        <taxon>Ephydroidea</taxon>
        <taxon>Drosophilidae</taxon>
        <taxon>Drosophila</taxon>
        <taxon>Sophophora</taxon>
    </lineage>
</organism>